<dbReference type="InterPro" id="IPR031982">
    <property type="entry name" value="PilE-like"/>
</dbReference>
<dbReference type="Pfam" id="PF07963">
    <property type="entry name" value="N_methyl"/>
    <property type="match status" value="1"/>
</dbReference>
<dbReference type="PANTHER" id="PTHR30093:SF47">
    <property type="entry name" value="TYPE IV PILUS NON-CORE MINOR PILIN PILE"/>
    <property type="match status" value="1"/>
</dbReference>
<proteinExistence type="predicted"/>
<organism evidence="1 2">
    <name type="scientific">Elongatibacter sediminis</name>
    <dbReference type="NCBI Taxonomy" id="3119006"/>
    <lineage>
        <taxon>Bacteria</taxon>
        <taxon>Pseudomonadati</taxon>
        <taxon>Pseudomonadota</taxon>
        <taxon>Gammaproteobacteria</taxon>
        <taxon>Chromatiales</taxon>
        <taxon>Wenzhouxiangellaceae</taxon>
        <taxon>Elongatibacter</taxon>
    </lineage>
</organism>
<evidence type="ECO:0000313" key="2">
    <source>
        <dbReference type="Proteomes" id="UP001359886"/>
    </source>
</evidence>
<dbReference type="Gene3D" id="3.30.700.10">
    <property type="entry name" value="Glycoprotein, Type 4 Pilin"/>
    <property type="match status" value="1"/>
</dbReference>
<reference evidence="1 2" key="1">
    <citation type="submission" date="2024-02" db="EMBL/GenBank/DDBJ databases">
        <title>A novel Wenzhouxiangellaceae bacterium, isolated from coastal sediments.</title>
        <authorList>
            <person name="Du Z.-J."/>
            <person name="Ye Y.-Q."/>
            <person name="Zhang X.-Y."/>
        </authorList>
    </citation>
    <scope>NUCLEOTIDE SEQUENCE [LARGE SCALE GENOMIC DNA]</scope>
    <source>
        <strain evidence="1 2">CH-27</strain>
    </source>
</reference>
<dbReference type="PANTHER" id="PTHR30093">
    <property type="entry name" value="GENERAL SECRETION PATHWAY PROTEIN G"/>
    <property type="match status" value="1"/>
</dbReference>
<evidence type="ECO:0000313" key="1">
    <source>
        <dbReference type="EMBL" id="MEJ8567611.1"/>
    </source>
</evidence>
<dbReference type="SUPFAM" id="SSF54523">
    <property type="entry name" value="Pili subunits"/>
    <property type="match status" value="1"/>
</dbReference>
<dbReference type="EMBL" id="JAZHOG010000004">
    <property type="protein sequence ID" value="MEJ8567611.1"/>
    <property type="molecule type" value="Genomic_DNA"/>
</dbReference>
<dbReference type="NCBIfam" id="TIGR02532">
    <property type="entry name" value="IV_pilin_GFxxxE"/>
    <property type="match status" value="1"/>
</dbReference>
<protein>
    <submittedName>
        <fullName evidence="1">Type IV pilin protein</fullName>
    </submittedName>
</protein>
<dbReference type="AlphaFoldDB" id="A0AAW9RJA7"/>
<dbReference type="InterPro" id="IPR012902">
    <property type="entry name" value="N_methyl_site"/>
</dbReference>
<keyword evidence="2" id="KW-1185">Reference proteome</keyword>
<gene>
    <name evidence="1" type="ORF">V3330_08245</name>
</gene>
<comment type="caution">
    <text evidence="1">The sequence shown here is derived from an EMBL/GenBank/DDBJ whole genome shotgun (WGS) entry which is preliminary data.</text>
</comment>
<name>A0AAW9RJA7_9GAMM</name>
<accession>A0AAW9RJA7</accession>
<dbReference type="Pfam" id="PF16732">
    <property type="entry name" value="ComP_DUS"/>
    <property type="match status" value="1"/>
</dbReference>
<dbReference type="InterPro" id="IPR045584">
    <property type="entry name" value="Pilin-like"/>
</dbReference>
<sequence length="151" mass="16864">MNIFNGFKPMNRRTERGIKHGRRQRGMTMIELMIVLVVIAILIALAYPSYVDYVRKARRGEAQQLLLNWAINQEIFRSNNTTYAADNNANLPKPDHANYNFSTPATPTATAYQLQAVAQGDQAKDKTRDGTSCTTLTINQAGTKTPAGCWD</sequence>
<dbReference type="Proteomes" id="UP001359886">
    <property type="component" value="Unassembled WGS sequence"/>
</dbReference>
<dbReference type="GO" id="GO:0043683">
    <property type="term" value="P:type IV pilus assembly"/>
    <property type="evidence" value="ECO:0007669"/>
    <property type="project" value="InterPro"/>
</dbReference>